<dbReference type="InterPro" id="IPR050903">
    <property type="entry name" value="Bact_Chemotaxis_MeTrfase"/>
</dbReference>
<dbReference type="GO" id="GO:0032259">
    <property type="term" value="P:methylation"/>
    <property type="evidence" value="ECO:0007669"/>
    <property type="project" value="UniProtKB-KW"/>
</dbReference>
<dbReference type="SUPFAM" id="SSF53335">
    <property type="entry name" value="S-adenosyl-L-methionine-dependent methyltransferases"/>
    <property type="match status" value="1"/>
</dbReference>
<dbReference type="InterPro" id="IPR000780">
    <property type="entry name" value="CheR_MeTrfase"/>
</dbReference>
<dbReference type="InterPro" id="IPR029063">
    <property type="entry name" value="SAM-dependent_MTases_sf"/>
</dbReference>
<proteinExistence type="predicted"/>
<accession>A0A0P0A977</accession>
<dbReference type="OrthoDB" id="9816309at2"/>
<evidence type="ECO:0000256" key="4">
    <source>
        <dbReference type="ARBA" id="ARBA00022691"/>
    </source>
</evidence>
<dbReference type="PANTHER" id="PTHR24422:SF19">
    <property type="entry name" value="CHEMOTAXIS PROTEIN METHYLTRANSFERASE"/>
    <property type="match status" value="1"/>
</dbReference>
<dbReference type="KEGG" id="cmar:IMCC12053_662"/>
<dbReference type="CDD" id="cd02440">
    <property type="entry name" value="AdoMet_MTases"/>
    <property type="match status" value="1"/>
</dbReference>
<dbReference type="SUPFAM" id="SSF47757">
    <property type="entry name" value="Chemotaxis receptor methyltransferase CheR, N-terminal domain"/>
    <property type="match status" value="1"/>
</dbReference>
<dbReference type="Gene3D" id="3.40.50.150">
    <property type="entry name" value="Vaccinia Virus protein VP39"/>
    <property type="match status" value="1"/>
</dbReference>
<dbReference type="PRINTS" id="PR00996">
    <property type="entry name" value="CHERMTFRASE"/>
</dbReference>
<dbReference type="Pfam" id="PF01739">
    <property type="entry name" value="CheR"/>
    <property type="match status" value="1"/>
</dbReference>
<dbReference type="InterPro" id="IPR026024">
    <property type="entry name" value="Chemotaxis_MeTrfase_CheR"/>
</dbReference>
<reference evidence="6 7" key="1">
    <citation type="submission" date="2015-05" db="EMBL/GenBank/DDBJ databases">
        <authorList>
            <person name="Wang D.B."/>
            <person name="Wang M."/>
        </authorList>
    </citation>
    <scope>NUCLEOTIDE SEQUENCE [LARGE SCALE GENOMIC DNA]</scope>
    <source>
        <strain evidence="6 7">IMCC 12053</strain>
    </source>
</reference>
<comment type="catalytic activity">
    <reaction evidence="1 5">
        <text>L-glutamyl-[protein] + S-adenosyl-L-methionine = [protein]-L-glutamate 5-O-methyl ester + S-adenosyl-L-homocysteine</text>
        <dbReference type="Rhea" id="RHEA:24452"/>
        <dbReference type="Rhea" id="RHEA-COMP:10208"/>
        <dbReference type="Rhea" id="RHEA-COMP:10311"/>
        <dbReference type="ChEBI" id="CHEBI:29973"/>
        <dbReference type="ChEBI" id="CHEBI:57856"/>
        <dbReference type="ChEBI" id="CHEBI:59789"/>
        <dbReference type="ChEBI" id="CHEBI:82795"/>
        <dbReference type="EC" id="2.1.1.80"/>
    </reaction>
</comment>
<dbReference type="EC" id="2.1.1.80" evidence="5"/>
<evidence type="ECO:0000256" key="1">
    <source>
        <dbReference type="ARBA" id="ARBA00001541"/>
    </source>
</evidence>
<organism evidence="6 7">
    <name type="scientific">Celeribacter marinus</name>
    <dbReference type="NCBI Taxonomy" id="1397108"/>
    <lineage>
        <taxon>Bacteria</taxon>
        <taxon>Pseudomonadati</taxon>
        <taxon>Pseudomonadota</taxon>
        <taxon>Alphaproteobacteria</taxon>
        <taxon>Rhodobacterales</taxon>
        <taxon>Roseobacteraceae</taxon>
        <taxon>Celeribacter</taxon>
    </lineage>
</organism>
<evidence type="ECO:0000313" key="6">
    <source>
        <dbReference type="EMBL" id="ALI54610.1"/>
    </source>
</evidence>
<keyword evidence="7" id="KW-1185">Reference proteome</keyword>
<dbReference type="Proteomes" id="UP000064920">
    <property type="component" value="Chromosome"/>
</dbReference>
<protein>
    <recommendedName>
        <fullName evidence="5">Chemotaxis protein methyltransferase</fullName>
        <ecNumber evidence="5">2.1.1.80</ecNumber>
    </recommendedName>
</protein>
<sequence length="290" mass="32355">MNQMEPVARKVAIESDMSDAAYARIVALSKSQAGIVLSPSKVPMVKSRLTRRLRALDIATFDGYLDYLENTDNLDEMSAFISALTTNVTQFFRENHHFEYIKSTVYPKLKAKLARGEKVRIWSAGCSNGQEPYSLAMTFLECDPSIGTKDFLILGSDIDPLVLETARAAVYADNLIAGIPPAALAASFTTSQTADGLSYHVTDAVKSMVRFRQLNLNEPWPMQGAFDLIICRNVMIYFDEPTQSRLLSRFADKLDKEGWLMIGHSERLPENTTSLFSNVGITTYQRAQTN</sequence>
<gene>
    <name evidence="6" type="ORF">IMCC12053_662</name>
</gene>
<evidence type="ECO:0000256" key="5">
    <source>
        <dbReference type="PIRNR" id="PIRNR000410"/>
    </source>
</evidence>
<keyword evidence="4 5" id="KW-0949">S-adenosyl-L-methionine</keyword>
<comment type="function">
    <text evidence="5">Methylation of the membrane-bound methyl-accepting chemotaxis proteins (MCP) to form gamma-glutamyl methyl ester residues in MCP.</text>
</comment>
<evidence type="ECO:0000256" key="2">
    <source>
        <dbReference type="ARBA" id="ARBA00022603"/>
    </source>
</evidence>
<keyword evidence="3 5" id="KW-0808">Transferase</keyword>
<dbReference type="PROSITE" id="PS50123">
    <property type="entry name" value="CHER"/>
    <property type="match status" value="1"/>
</dbReference>
<dbReference type="PANTHER" id="PTHR24422">
    <property type="entry name" value="CHEMOTAXIS PROTEIN METHYLTRANSFERASE"/>
    <property type="match status" value="1"/>
</dbReference>
<dbReference type="InterPro" id="IPR022642">
    <property type="entry name" value="CheR_C"/>
</dbReference>
<dbReference type="GO" id="GO:0008983">
    <property type="term" value="F:protein-glutamate O-methyltransferase activity"/>
    <property type="evidence" value="ECO:0007669"/>
    <property type="project" value="UniProtKB-EC"/>
</dbReference>
<dbReference type="InterPro" id="IPR036804">
    <property type="entry name" value="CheR_N_sf"/>
</dbReference>
<name>A0A0P0A977_9RHOB</name>
<dbReference type="RefSeq" id="WP_062215674.1">
    <property type="nucleotide sequence ID" value="NZ_CP012023.1"/>
</dbReference>
<dbReference type="PIRSF" id="PIRSF000410">
    <property type="entry name" value="CheR"/>
    <property type="match status" value="1"/>
</dbReference>
<keyword evidence="2 5" id="KW-0489">Methyltransferase</keyword>
<evidence type="ECO:0000256" key="3">
    <source>
        <dbReference type="ARBA" id="ARBA00022679"/>
    </source>
</evidence>
<evidence type="ECO:0000313" key="7">
    <source>
        <dbReference type="Proteomes" id="UP000064920"/>
    </source>
</evidence>
<dbReference type="Gene3D" id="1.10.155.10">
    <property type="entry name" value="Chemotaxis receptor methyltransferase CheR, N-terminal domain"/>
    <property type="match status" value="1"/>
</dbReference>
<dbReference type="Pfam" id="PF03705">
    <property type="entry name" value="CheR_N"/>
    <property type="match status" value="1"/>
</dbReference>
<dbReference type="AlphaFoldDB" id="A0A0P0A977"/>
<dbReference type="InterPro" id="IPR022641">
    <property type="entry name" value="CheR_N"/>
</dbReference>
<dbReference type="SMART" id="SM00138">
    <property type="entry name" value="MeTrc"/>
    <property type="match status" value="1"/>
</dbReference>
<dbReference type="PATRIC" id="fig|1397108.4.peg.688"/>
<dbReference type="STRING" id="1397108.IMCC12053_662"/>
<dbReference type="EMBL" id="CP012023">
    <property type="protein sequence ID" value="ALI54610.1"/>
    <property type="molecule type" value="Genomic_DNA"/>
</dbReference>